<evidence type="ECO:0000313" key="1">
    <source>
        <dbReference type="EMBL" id="AIG00498.1"/>
    </source>
</evidence>
<gene>
    <name evidence="1" type="ORF">EP13_18450</name>
</gene>
<accession>A0A075PAY1</accession>
<keyword evidence="2" id="KW-1185">Reference proteome</keyword>
<reference evidence="1 2" key="1">
    <citation type="submission" date="2014-06" db="EMBL/GenBank/DDBJ databases">
        <title>Genomes of Alteromonas australica, a world apart.</title>
        <authorList>
            <person name="Gonzaga A."/>
            <person name="Lopez-Perez M."/>
            <person name="Rodriguez-Valera F."/>
        </authorList>
    </citation>
    <scope>NUCLEOTIDE SEQUENCE [LARGE SCALE GENOMIC DNA]</scope>
    <source>
        <strain evidence="1 2">H 17</strain>
    </source>
</reference>
<dbReference type="AlphaFoldDB" id="A0A075PAY1"/>
<dbReference type="KEGG" id="aal:EP13_18450"/>
<dbReference type="RefSeq" id="WP_044058485.1">
    <property type="nucleotide sequence ID" value="NZ_CBCSKJ010000004.1"/>
</dbReference>
<organism evidence="1 2">
    <name type="scientific">Alteromonas australica</name>
    <dbReference type="NCBI Taxonomy" id="589873"/>
    <lineage>
        <taxon>Bacteria</taxon>
        <taxon>Pseudomonadati</taxon>
        <taxon>Pseudomonadota</taxon>
        <taxon>Gammaproteobacteria</taxon>
        <taxon>Alteromonadales</taxon>
        <taxon>Alteromonadaceae</taxon>
        <taxon>Alteromonas/Salinimonas group</taxon>
        <taxon>Alteromonas</taxon>
    </lineage>
</organism>
<dbReference type="EMBL" id="CP008849">
    <property type="protein sequence ID" value="AIG00498.1"/>
    <property type="molecule type" value="Genomic_DNA"/>
</dbReference>
<sequence length="149" mass="17128">MPQRYTQLKDQLPVSRLTLNVLLALRLMYDDVNDVVKLDSDIEELIHFPERLSDSYRAEWESYVRRALVNEFKQHGDASPATFIASIMERVEAVQASNPRYAALMPIIERAQQVNHAENTHLFPSPWRQQIMALLLPVTAVTPPDKDNS</sequence>
<name>A0A075PAY1_9ALTE</name>
<dbReference type="Proteomes" id="UP000056090">
    <property type="component" value="Chromosome"/>
</dbReference>
<protein>
    <submittedName>
        <fullName evidence="1">Uncharacterized protein</fullName>
    </submittedName>
</protein>
<dbReference type="GeneID" id="78256858"/>
<proteinExistence type="predicted"/>
<dbReference type="eggNOG" id="ENOG5033MDH">
    <property type="taxonomic scope" value="Bacteria"/>
</dbReference>
<evidence type="ECO:0000313" key="2">
    <source>
        <dbReference type="Proteomes" id="UP000056090"/>
    </source>
</evidence>